<accession>A0AAW9PZS3</accession>
<proteinExistence type="predicted"/>
<dbReference type="AlphaFoldDB" id="A0AAW9PZS3"/>
<dbReference type="Proteomes" id="UP001333818">
    <property type="component" value="Unassembled WGS sequence"/>
</dbReference>
<name>A0AAW9PZS3_9CYAN</name>
<keyword evidence="2" id="KW-0378">Hydrolase</keyword>
<dbReference type="PANTHER" id="PTHR43798">
    <property type="entry name" value="MONOACYLGLYCEROL LIPASE"/>
    <property type="match status" value="1"/>
</dbReference>
<dbReference type="InterPro" id="IPR050266">
    <property type="entry name" value="AB_hydrolase_sf"/>
</dbReference>
<organism evidence="2 3">
    <name type="scientific">Tumidithrix elongata BACA0141</name>
    <dbReference type="NCBI Taxonomy" id="2716417"/>
    <lineage>
        <taxon>Bacteria</taxon>
        <taxon>Bacillati</taxon>
        <taxon>Cyanobacteriota</taxon>
        <taxon>Cyanophyceae</taxon>
        <taxon>Pseudanabaenales</taxon>
        <taxon>Pseudanabaenaceae</taxon>
        <taxon>Tumidithrix</taxon>
        <taxon>Tumidithrix elongata</taxon>
    </lineage>
</organism>
<evidence type="ECO:0000259" key="1">
    <source>
        <dbReference type="Pfam" id="PF12146"/>
    </source>
</evidence>
<dbReference type="Pfam" id="PF12146">
    <property type="entry name" value="Hydrolase_4"/>
    <property type="match status" value="1"/>
</dbReference>
<dbReference type="GO" id="GO:0016787">
    <property type="term" value="F:hydrolase activity"/>
    <property type="evidence" value="ECO:0007669"/>
    <property type="project" value="UniProtKB-KW"/>
</dbReference>
<reference evidence="2" key="1">
    <citation type="submission" date="2024-01" db="EMBL/GenBank/DDBJ databases">
        <title>Bank of Algae and Cyanobacteria of the Azores (BACA) strain genomes.</title>
        <authorList>
            <person name="Luz R."/>
            <person name="Cordeiro R."/>
            <person name="Fonseca A."/>
            <person name="Goncalves V."/>
        </authorList>
    </citation>
    <scope>NUCLEOTIDE SEQUENCE</scope>
    <source>
        <strain evidence="2">BACA0141</strain>
    </source>
</reference>
<sequence>MSSQNLSLQNLSVLCLHGHPGSGAAMTVFVEHLNNRGLKILAPDLRGYGKSKNRQPFSMQVHVEDLSDLLKKQQGKYIILGWSLGGILALELALQASRSATDSDPLATGQLVGLILIATAARPQSSLPSVPWWEYANTALAVLSKLVFPHWHWATERIGKRSLLKYLIQQHTPFAYDRIAHEGASAFLQTSRSATQALSAALRQGYDRRQDLEQIAIPCLMLAGECDRHITAASSYDTASRLPNCEYICYPQTAHLLPWEIPDRVLTDIDRWLGKHFAP</sequence>
<dbReference type="EMBL" id="JAZBJZ010000011">
    <property type="protein sequence ID" value="MEE3716008.1"/>
    <property type="molecule type" value="Genomic_DNA"/>
</dbReference>
<dbReference type="PRINTS" id="PR00412">
    <property type="entry name" value="EPOXHYDRLASE"/>
</dbReference>
<comment type="caution">
    <text evidence="2">The sequence shown here is derived from an EMBL/GenBank/DDBJ whole genome shotgun (WGS) entry which is preliminary data.</text>
</comment>
<protein>
    <submittedName>
        <fullName evidence="2">Alpha/beta hydrolase</fullName>
    </submittedName>
</protein>
<dbReference type="PANTHER" id="PTHR43798:SF33">
    <property type="entry name" value="HYDROLASE, PUTATIVE (AFU_ORTHOLOGUE AFUA_2G14860)-RELATED"/>
    <property type="match status" value="1"/>
</dbReference>
<dbReference type="InterPro" id="IPR022742">
    <property type="entry name" value="Hydrolase_4"/>
</dbReference>
<evidence type="ECO:0000313" key="3">
    <source>
        <dbReference type="Proteomes" id="UP001333818"/>
    </source>
</evidence>
<dbReference type="RefSeq" id="WP_330482432.1">
    <property type="nucleotide sequence ID" value="NZ_JAZBJZ010000011.1"/>
</dbReference>
<dbReference type="InterPro" id="IPR029058">
    <property type="entry name" value="AB_hydrolase_fold"/>
</dbReference>
<dbReference type="Gene3D" id="3.40.50.1820">
    <property type="entry name" value="alpha/beta hydrolase"/>
    <property type="match status" value="1"/>
</dbReference>
<evidence type="ECO:0000313" key="2">
    <source>
        <dbReference type="EMBL" id="MEE3716008.1"/>
    </source>
</evidence>
<dbReference type="InterPro" id="IPR000639">
    <property type="entry name" value="Epox_hydrolase-like"/>
</dbReference>
<gene>
    <name evidence="2" type="ORF">V2H45_04515</name>
</gene>
<dbReference type="InterPro" id="IPR000073">
    <property type="entry name" value="AB_hydrolase_1"/>
</dbReference>
<keyword evidence="3" id="KW-1185">Reference proteome</keyword>
<feature type="domain" description="Serine aminopeptidase S33" evidence="1">
    <location>
        <begin position="12"/>
        <end position="259"/>
    </location>
</feature>
<dbReference type="SUPFAM" id="SSF53474">
    <property type="entry name" value="alpha/beta-Hydrolases"/>
    <property type="match status" value="1"/>
</dbReference>
<dbReference type="PRINTS" id="PR00111">
    <property type="entry name" value="ABHYDROLASE"/>
</dbReference>
<dbReference type="GO" id="GO:0016020">
    <property type="term" value="C:membrane"/>
    <property type="evidence" value="ECO:0007669"/>
    <property type="project" value="TreeGrafter"/>
</dbReference>